<reference evidence="1 2" key="1">
    <citation type="submission" date="2017-04" db="EMBL/GenBank/DDBJ databases">
        <title>Environmental T4-family bacteriophages evolve to escape abortive infection via multiple routes in a bacterial host employing altruistic suicide through Type III toxin-antitoxin systems.</title>
        <authorList>
            <person name="Chen B."/>
            <person name="Salmond G.P.C."/>
            <person name="Akusobi C."/>
            <person name="Fang X."/>
        </authorList>
    </citation>
    <scope>NUCLEOTIDE SEQUENCE [LARGE SCALE GENOMIC DNA]</scope>
</reference>
<evidence type="ECO:0000313" key="1">
    <source>
        <dbReference type="EMBL" id="ARW57621.1"/>
    </source>
</evidence>
<dbReference type="OrthoDB" id="4918at10239"/>
<dbReference type="GeneID" id="40085607"/>
<protein>
    <submittedName>
        <fullName evidence="1">Baseplate subunit</fullName>
    </submittedName>
</protein>
<dbReference type="KEGG" id="vg:40085607"/>
<dbReference type="EMBL" id="MF036690">
    <property type="protein sequence ID" value="ARW57621.1"/>
    <property type="molecule type" value="Genomic_DNA"/>
</dbReference>
<name>A0A1Z1LXQ5_9CAUD</name>
<proteinExistence type="predicted"/>
<dbReference type="RefSeq" id="YP_009609523.1">
    <property type="nucleotide sequence ID" value="NC_041996.1"/>
</dbReference>
<keyword evidence="2" id="KW-1185">Reference proteome</keyword>
<dbReference type="Proteomes" id="UP000225148">
    <property type="component" value="Segment"/>
</dbReference>
<sequence length="321" mass="34666">MFTLEEFKNQAGNIDFQRTNLFSVVFATTPSSKSQQLLDQFGGTLFNNIAVDSDWLGLKPGDITQAVTAVAVAGGQQLIRKSGISKYLIGAMSNRVVQSLLGEFEVGTYLLDFFNMAFPTSGLMVSAVKIPENQLQHEMDLNHNAPNIRITGRDYTPLILTFRIDPEASNFRAMHDWVNSVQDPVTGLRALPEDVEADIQVNLHARNGLPHTVMMFQGCVPVGVSAPELSYDGDNQIATFDVSFAYRVMSVGAVGRQAAMDWLEDKAINVISGISSEMSLNSSLSRLSRLSGAGGGLSSVLTGAGRKTGLWSSQSKILGGI</sequence>
<accession>A0A1Z1LXQ5</accession>
<evidence type="ECO:0000313" key="2">
    <source>
        <dbReference type="Proteomes" id="UP000225148"/>
    </source>
</evidence>
<organism evidence="1 2">
    <name type="scientific">Serratia phage CHI14</name>
    <dbReference type="NCBI Taxonomy" id="2006941"/>
    <lineage>
        <taxon>Viruses</taxon>
        <taxon>Duplodnaviria</taxon>
        <taxon>Heunggongvirae</taxon>
        <taxon>Uroviricota</taxon>
        <taxon>Caudoviricetes</taxon>
        <taxon>Pantevenvirales</taxon>
        <taxon>Straboviridae</taxon>
        <taxon>Tevenvirinae</taxon>
        <taxon>Winklervirus</taxon>
        <taxon>Winklervirus chi14</taxon>
    </lineage>
</organism>